<dbReference type="PROSITE" id="PS00299">
    <property type="entry name" value="UBIQUITIN_1"/>
    <property type="match status" value="1"/>
</dbReference>
<dbReference type="PANTHER" id="PTHR10666">
    <property type="entry name" value="UBIQUITIN"/>
    <property type="match status" value="1"/>
</dbReference>
<organism evidence="14 15">
    <name type="scientific">Panicum virgatum</name>
    <name type="common">Blackwell switchgrass</name>
    <dbReference type="NCBI Taxonomy" id="38727"/>
    <lineage>
        <taxon>Eukaryota</taxon>
        <taxon>Viridiplantae</taxon>
        <taxon>Streptophyta</taxon>
        <taxon>Embryophyta</taxon>
        <taxon>Tracheophyta</taxon>
        <taxon>Spermatophyta</taxon>
        <taxon>Magnoliopsida</taxon>
        <taxon>Liliopsida</taxon>
        <taxon>Poales</taxon>
        <taxon>Poaceae</taxon>
        <taxon>PACMAD clade</taxon>
        <taxon>Panicoideae</taxon>
        <taxon>Panicodae</taxon>
        <taxon>Paniceae</taxon>
        <taxon>Panicinae</taxon>
        <taxon>Panicum</taxon>
        <taxon>Panicum sect. Hiantes</taxon>
    </lineage>
</organism>
<dbReference type="EMBL" id="CM029054">
    <property type="protein sequence ID" value="KAG2541975.1"/>
    <property type="molecule type" value="Genomic_DNA"/>
</dbReference>
<dbReference type="GO" id="GO:0005840">
    <property type="term" value="C:ribosome"/>
    <property type="evidence" value="ECO:0007669"/>
    <property type="project" value="UniProtKB-KW"/>
</dbReference>
<dbReference type="FunFam" id="3.10.20.90:FF:000160">
    <property type="entry name" value="Polyubiquitin-C"/>
    <property type="match status" value="1"/>
</dbReference>
<evidence type="ECO:0000256" key="7">
    <source>
        <dbReference type="ARBA" id="ARBA00022499"/>
    </source>
</evidence>
<evidence type="ECO:0000256" key="1">
    <source>
        <dbReference type="ARBA" id="ARBA00002241"/>
    </source>
</evidence>
<name>A0A8T0MYH0_PANVG</name>
<feature type="domain" description="Ubiquitin-like" evidence="13">
    <location>
        <begin position="2"/>
        <end position="77"/>
    </location>
</feature>
<comment type="caution">
    <text evidence="14">The sequence shown here is derived from an EMBL/GenBank/DDBJ whole genome shotgun (WGS) entry which is preliminary data.</text>
</comment>
<evidence type="ECO:0000256" key="3">
    <source>
        <dbReference type="ARBA" id="ARBA00004496"/>
    </source>
</evidence>
<reference evidence="14" key="1">
    <citation type="submission" date="2020-05" db="EMBL/GenBank/DDBJ databases">
        <title>WGS assembly of Panicum virgatum.</title>
        <authorList>
            <person name="Lovell J.T."/>
            <person name="Jenkins J."/>
            <person name="Shu S."/>
            <person name="Juenger T.E."/>
            <person name="Schmutz J."/>
        </authorList>
    </citation>
    <scope>NUCLEOTIDE SEQUENCE</scope>
    <source>
        <strain evidence="14">AP13</strain>
    </source>
</reference>
<protein>
    <recommendedName>
        <fullName evidence="13">Ubiquitin-like domain-containing protein</fullName>
    </recommendedName>
</protein>
<dbReference type="PROSITE" id="PS50053">
    <property type="entry name" value="UBIQUITIN_2"/>
    <property type="match status" value="1"/>
</dbReference>
<dbReference type="InterPro" id="IPR050158">
    <property type="entry name" value="Ubiquitin_ubiquitin-like"/>
</dbReference>
<dbReference type="Proteomes" id="UP000823388">
    <property type="component" value="Chromosome 9N"/>
</dbReference>
<dbReference type="PRINTS" id="PR00348">
    <property type="entry name" value="UBIQUITIN"/>
</dbReference>
<evidence type="ECO:0000256" key="8">
    <source>
        <dbReference type="ARBA" id="ARBA00022843"/>
    </source>
</evidence>
<evidence type="ECO:0000313" key="14">
    <source>
        <dbReference type="EMBL" id="KAG2541975.1"/>
    </source>
</evidence>
<keyword evidence="7" id="KW-1017">Isopeptide bond</keyword>
<evidence type="ECO:0000313" key="15">
    <source>
        <dbReference type="Proteomes" id="UP000823388"/>
    </source>
</evidence>
<dbReference type="InterPro" id="IPR000626">
    <property type="entry name" value="Ubiquitin-like_dom"/>
</dbReference>
<dbReference type="InterPro" id="IPR001975">
    <property type="entry name" value="Ribosomal_eL40_dom"/>
</dbReference>
<dbReference type="GO" id="GO:0006412">
    <property type="term" value="P:translation"/>
    <property type="evidence" value="ECO:0007669"/>
    <property type="project" value="InterPro"/>
</dbReference>
<dbReference type="Pfam" id="PF00240">
    <property type="entry name" value="ubiquitin"/>
    <property type="match status" value="1"/>
</dbReference>
<dbReference type="GO" id="GO:0003735">
    <property type="term" value="F:structural constituent of ribosome"/>
    <property type="evidence" value="ECO:0007669"/>
    <property type="project" value="InterPro"/>
</dbReference>
<dbReference type="AlphaFoldDB" id="A0A8T0MYH0"/>
<dbReference type="GO" id="GO:0005737">
    <property type="term" value="C:cytoplasm"/>
    <property type="evidence" value="ECO:0007669"/>
    <property type="project" value="UniProtKB-SubCell"/>
</dbReference>
<dbReference type="Pfam" id="PF01020">
    <property type="entry name" value="Ribosomal_L40e"/>
    <property type="match status" value="1"/>
</dbReference>
<proteinExistence type="inferred from homology"/>
<accession>A0A8T0MYH0</accession>
<dbReference type="SUPFAM" id="SSF54236">
    <property type="entry name" value="Ubiquitin-like"/>
    <property type="match status" value="1"/>
</dbReference>
<keyword evidence="15" id="KW-1185">Reference proteome</keyword>
<keyword evidence="9" id="KW-0689">Ribosomal protein</keyword>
<keyword evidence="8" id="KW-0832">Ubl conjugation</keyword>
<dbReference type="InterPro" id="IPR019956">
    <property type="entry name" value="Ubiquitin_dom"/>
</dbReference>
<evidence type="ECO:0000256" key="6">
    <source>
        <dbReference type="ARBA" id="ARBA00022490"/>
    </source>
</evidence>
<evidence type="ECO:0000256" key="5">
    <source>
        <dbReference type="ARBA" id="ARBA00010570"/>
    </source>
</evidence>
<evidence type="ECO:0000256" key="11">
    <source>
        <dbReference type="ARBA" id="ARBA00023274"/>
    </source>
</evidence>
<dbReference type="GO" id="GO:0003729">
    <property type="term" value="F:mRNA binding"/>
    <property type="evidence" value="ECO:0007669"/>
    <property type="project" value="UniProtKB-ARBA"/>
</dbReference>
<dbReference type="GO" id="GO:0005634">
    <property type="term" value="C:nucleus"/>
    <property type="evidence" value="ECO:0007669"/>
    <property type="project" value="UniProtKB-SubCell"/>
</dbReference>
<comment type="subunit">
    <text evidence="12">Part of the 60S ribosomal subunit.</text>
</comment>
<comment type="subcellular location">
    <subcellularLocation>
        <location evidence="3">Cytoplasm</location>
    </subcellularLocation>
    <subcellularLocation>
        <location evidence="2">Nucleus</location>
    </subcellularLocation>
</comment>
<gene>
    <name evidence="14" type="ORF">PVAP13_9NG669500</name>
</gene>
<evidence type="ECO:0000256" key="4">
    <source>
        <dbReference type="ARBA" id="ARBA00008373"/>
    </source>
</evidence>
<keyword evidence="10" id="KW-0539">Nucleus</keyword>
<keyword evidence="11" id="KW-0687">Ribonucleoprotein</keyword>
<dbReference type="InterPro" id="IPR029071">
    <property type="entry name" value="Ubiquitin-like_domsf"/>
</dbReference>
<comment type="similarity">
    <text evidence="5">In the C-terminal section; belongs to the eukaryotic ribosomal protein eL40 family.</text>
</comment>
<dbReference type="SMART" id="SM01377">
    <property type="entry name" value="Ribosomal_L40e"/>
    <property type="match status" value="1"/>
</dbReference>
<dbReference type="InterPro" id="IPR038587">
    <property type="entry name" value="Ribosomal_eL40_sf"/>
</dbReference>
<keyword evidence="6" id="KW-0963">Cytoplasm</keyword>
<evidence type="ECO:0000256" key="12">
    <source>
        <dbReference type="ARBA" id="ARBA00035124"/>
    </source>
</evidence>
<dbReference type="SMART" id="SM00213">
    <property type="entry name" value="UBQ"/>
    <property type="match status" value="1"/>
</dbReference>
<dbReference type="SUPFAM" id="SSF57829">
    <property type="entry name" value="Zn-binding ribosomal proteins"/>
    <property type="match status" value="1"/>
</dbReference>
<comment type="function">
    <text evidence="1">Component of the 60S subunit of the ribosome.</text>
</comment>
<dbReference type="InterPro" id="IPR011332">
    <property type="entry name" value="Ribosomal_zn-bd"/>
</dbReference>
<dbReference type="GO" id="GO:1990904">
    <property type="term" value="C:ribonucleoprotein complex"/>
    <property type="evidence" value="ECO:0007669"/>
    <property type="project" value="UniProtKB-KW"/>
</dbReference>
<dbReference type="Gene3D" id="3.10.20.90">
    <property type="entry name" value="Phosphatidylinositol 3-kinase Catalytic Subunit, Chain A, domain 1"/>
    <property type="match status" value="1"/>
</dbReference>
<evidence type="ECO:0000259" key="13">
    <source>
        <dbReference type="PROSITE" id="PS50053"/>
    </source>
</evidence>
<evidence type="ECO:0000256" key="9">
    <source>
        <dbReference type="ARBA" id="ARBA00022980"/>
    </source>
</evidence>
<evidence type="ECO:0000256" key="2">
    <source>
        <dbReference type="ARBA" id="ARBA00004123"/>
    </source>
</evidence>
<dbReference type="InterPro" id="IPR019954">
    <property type="entry name" value="Ubiquitin_CS"/>
</dbReference>
<comment type="similarity">
    <text evidence="4">In the N-terminal section; belongs to the ubiquitin family.</text>
</comment>
<evidence type="ECO:0000256" key="10">
    <source>
        <dbReference type="ARBA" id="ARBA00023242"/>
    </source>
</evidence>
<sequence>MMQVFVKTLAGKTVILEVESDDTVATVKAKIQDKEGIAADQQRLIFAGTQLEDGRTIADYVIQKDSALHLELGLLGGAYVCWPISPTLLALAYKCYARLPLGTKNCRKKKCGHSNQIRLKKSRDERYRFR</sequence>
<dbReference type="Gene3D" id="4.10.1060.50">
    <property type="match status" value="1"/>
</dbReference>